<reference evidence="2 3" key="1">
    <citation type="submission" date="2014-09" db="EMBL/GenBank/DDBJ databases">
        <title>Draft genome of Bradyrhizobium japonicum Is-34.</title>
        <authorList>
            <person name="Tsurumaru H."/>
            <person name="Yamakawa T."/>
            <person name="Hashimoto S."/>
            <person name="Okizaki K."/>
            <person name="Kanesaki Y."/>
            <person name="Yoshikawa H."/>
            <person name="Yajima S."/>
        </authorList>
    </citation>
    <scope>NUCLEOTIDE SEQUENCE [LARGE SCALE GENOMIC DNA]</scope>
    <source>
        <strain evidence="2 3">Is-34</strain>
    </source>
</reference>
<proteinExistence type="predicted"/>
<dbReference type="AlphaFoldDB" id="A0A0A3XQM0"/>
<gene>
    <name evidence="2" type="ORF">MA20_28690</name>
</gene>
<dbReference type="RefSeq" id="WP_041957905.1">
    <property type="nucleotide sequence ID" value="NZ_CP081350.1"/>
</dbReference>
<name>A0A0A3XQM0_BRAJP</name>
<dbReference type="SUPFAM" id="SSF141371">
    <property type="entry name" value="PilZ domain-like"/>
    <property type="match status" value="1"/>
</dbReference>
<dbReference type="EMBL" id="JRPN01000020">
    <property type="protein sequence ID" value="KGT76737.1"/>
    <property type="molecule type" value="Genomic_DNA"/>
</dbReference>
<dbReference type="Pfam" id="PF07238">
    <property type="entry name" value="PilZ"/>
    <property type="match status" value="1"/>
</dbReference>
<dbReference type="Proteomes" id="UP000030377">
    <property type="component" value="Unassembled WGS sequence"/>
</dbReference>
<protein>
    <submittedName>
        <fullName evidence="2">Pilus assembly protein PilZ</fullName>
    </submittedName>
</protein>
<sequence>MIERRAMKRITINRAARLSFGEIHGTHPCMVRDINALGARISTPYYIFADEFVLSFDGHSGIFYCRVVWRKGTLCGVSFLLRRRSPKPANDSGAPADVVRLDRRLVCRGAVFSSDVSA</sequence>
<organism evidence="2 3">
    <name type="scientific">Bradyrhizobium japonicum</name>
    <dbReference type="NCBI Taxonomy" id="375"/>
    <lineage>
        <taxon>Bacteria</taxon>
        <taxon>Pseudomonadati</taxon>
        <taxon>Pseudomonadota</taxon>
        <taxon>Alphaproteobacteria</taxon>
        <taxon>Hyphomicrobiales</taxon>
        <taxon>Nitrobacteraceae</taxon>
        <taxon>Bradyrhizobium</taxon>
    </lineage>
</organism>
<evidence type="ECO:0000259" key="1">
    <source>
        <dbReference type="Pfam" id="PF07238"/>
    </source>
</evidence>
<comment type="caution">
    <text evidence="2">The sequence shown here is derived from an EMBL/GenBank/DDBJ whole genome shotgun (WGS) entry which is preliminary data.</text>
</comment>
<dbReference type="InterPro" id="IPR009875">
    <property type="entry name" value="PilZ_domain"/>
</dbReference>
<dbReference type="GO" id="GO:0035438">
    <property type="term" value="F:cyclic-di-GMP binding"/>
    <property type="evidence" value="ECO:0007669"/>
    <property type="project" value="InterPro"/>
</dbReference>
<feature type="domain" description="PilZ" evidence="1">
    <location>
        <begin position="3"/>
        <end position="80"/>
    </location>
</feature>
<accession>A0A0A3XQM0</accession>
<evidence type="ECO:0000313" key="3">
    <source>
        <dbReference type="Proteomes" id="UP000030377"/>
    </source>
</evidence>
<evidence type="ECO:0000313" key="2">
    <source>
        <dbReference type="EMBL" id="KGT76737.1"/>
    </source>
</evidence>